<dbReference type="Pfam" id="PF12372">
    <property type="entry name" value="Htt_N-HEAT"/>
    <property type="match status" value="1"/>
</dbReference>
<keyword evidence="5" id="KW-0963">Cytoplasm</keyword>
<dbReference type="PANTHER" id="PTHR10170:SF10">
    <property type="entry name" value="HUNTINGTIN"/>
    <property type="match status" value="1"/>
</dbReference>
<evidence type="ECO:0000256" key="6">
    <source>
        <dbReference type="ARBA" id="ARBA00023242"/>
    </source>
</evidence>
<comment type="function">
    <text evidence="1">May play a role in microtubule-mediated transport or vesicle function.</text>
</comment>
<evidence type="ECO:0000256" key="2">
    <source>
        <dbReference type="ARBA" id="ARBA00004123"/>
    </source>
</evidence>
<name>A0A482VZU6_ASBVE</name>
<dbReference type="Gene3D" id="1.25.10.10">
    <property type="entry name" value="Leucine-rich Repeat Variant"/>
    <property type="match status" value="1"/>
</dbReference>
<feature type="region of interest" description="Disordered" evidence="8">
    <location>
        <begin position="793"/>
        <end position="841"/>
    </location>
</feature>
<dbReference type="PROSITE" id="PS50077">
    <property type="entry name" value="HEAT_REPEAT"/>
    <property type="match status" value="2"/>
</dbReference>
<dbReference type="EMBL" id="QDEB01044207">
    <property type="protein sequence ID" value="RZC38340.1"/>
    <property type="molecule type" value="Genomic_DNA"/>
</dbReference>
<comment type="caution">
    <text evidence="9">The sequence shown here is derived from an EMBL/GenBank/DDBJ whole genome shotgun (WGS) entry which is preliminary data.</text>
</comment>
<dbReference type="GO" id="GO:0005634">
    <property type="term" value="C:nucleus"/>
    <property type="evidence" value="ECO:0007669"/>
    <property type="project" value="UniProtKB-SubCell"/>
</dbReference>
<comment type="subcellular location">
    <subcellularLocation>
        <location evidence="3">Cytoplasm</location>
    </subcellularLocation>
    <subcellularLocation>
        <location evidence="2">Nucleus</location>
    </subcellularLocation>
</comment>
<proteinExistence type="inferred from homology"/>
<sequence>MATQEKLLKSLEILKNLSAPNQTFDPLNSTSVCFRKKDKIQHCHIVTEAISNSTIKIAPNFHTYLSITIEVLLQLCDDQESDVRMTAEECLNRIIRALNDGNIGKVQIELHKGIKRNGPARSLRAALWRFAQLAYLIRPHKGKPYVVNLFPTLIKMSERTEEQIHETLANSLTAIMKVLGSFSSDNEIKGLLKDLLIPVSDSQNNCLILGVMMCFKSTLPYVMNNQRRESDAFDAQKRGDSASISLDKLLQIYELCLYYFSNKDHNIINSALETANILLQNCPPELKLALKSENGVDKSRISLPTSSSMSAFRSPSQLSVATSAATEDLFLESELTDTIRTDIEKWIDESKLSVMNMTCAKTYDVEKSASAVSKGSLADVSLHLDSFDYKVEYVPGVKSQSIGDNLERLTLSDDSSDKSFSCVEDDKNDTSHIQEISIGNFLDKDVPLAYCARLIAKSFLLSGHVGTCISDKIVRVSVKSLALSCLSSIIKIHPKIFMLYLDKNCLGVKSPTKNISHQQMADLILYGNHSDPQLRGIFRTLLANFITSVLNEGDYSQWIINNKIANDCDRYRLDNLINILIKENTVTTNALYYTNLHLSNLRGSEERVDLNKKHLVDNMPFPFSEILRKSCDKIEFSLSKIVTKLYNFLLTTTSKHFIFGCIESLSLLSNTYPTTVYTNGWSCCRISNFSEKTNDNCDVTLDLFNICIYLMSHSVISYDLACHLNLLSLSSNLYAGYALCLLKPIPDTEPSNKPWDIFCNSKFSKLTEHYLTHLVKLLNIFHYVLDEISPSQSQSKPVLSNLSTSSPIKRRKSDLDKSVLSPSKSLEKEEKDKKENKPNAMGSFAHLPHYMKIYEVLRSAYTNYKITLESEACEKFLALLRQTLNTFSVLMEVGTLIEFQGIAEEILGYFRFTFTLEASATVECVQQLLKCLFGNNLTTNIAEIKQEQIKRSSDKGESFGFYSNVYEKPYDDVSACFNSFKNINKVDCDGDSTIMGYLHRKDMTKPQLPPRSSDKILANYIRIFEPMVIKSLKHYTITSDVKLQCKVLQLLNQLIQLRVNYCLLDSEQIFIGFVLKQFEYIEEGQIPFANNLIKKIFQFLVQLSYSKQHSKSIMTIPKIIQLCDGLMASGQSPLTHCIPALEPIVENIFLTRNKSSTIDAKELETTRDVVLSMLLRLCEYHQVIDLIVLILDDSKYCCNNPEKWLRWSTQVVNVILPMLKQNKIRLDSAEAFVSFRRLLFVLDPSVFKQVDGIILTLFQEPLSSHCKIAVYAISNVSIVQLEEISTNFLKIKTDYPVLTFLWCYVLTLLNYNERDFWSGVMTLDAISPSINEKVVATGSVILFCDYMSQDVFKSDQMAWFLGNHIAQIVSLSDEDPVSEFVSSIHRNSVASKLFVDSLQKNGISKDLLLPELLISRELAISRLVANLASRKIELLLTMSMKEVAVQLPKEELLEMIEKLVVLNLVKKHEGLSSLLNRLCTQYYEVNPLELDQKRCVNPDYIKQLQINKSWYLSQIRGKCNSKETAQLLSCLNYEELKIFMENEDFNRAVFKECFRLGWCAIKKNQLEEEPPLIKASVECLLKEVADICERIPQPHQVYKAHGRNPTSLEQEFSDKLTKSFDDSFLNLLSEVIPSLSSYIEFLPHLPKMKLSDSSLEVLFKFGVVCLESINYLIDFDKDFNMNYVDSAITCSKLIFREKNVCSMLNLKTHISWLCSAVNSLYKLVEYLLINNEPLPVIPKYGLESTSENAETACVGETCHQLYILVMWLYKIEDSALMIPKFIFKPIKNIVVSLSRLSVVNSYILIPAQVWKSGWTPELSGDFHTQVPPLPIEFLQEIDILEEFIYRITLLGWTSRQQFEETWMCLLSVLCNNSEEKDSAIVQEVVHASTLAVKAITALLVQTLYFPVAGDRNMSKLIHVSRYSAMLDDNASVGKLRQIQDTIEEKHAESNYLPTIVNVFKHPNFEKRFKHYSYSQMSVKYLLVSTKTADVDDNCETTKIWRHKENLLESSGLDINSCLQFLLDYYTQLLKQQLTTPLRFLHEIVRSTVIISDLFTDKSQFSWMLEVFFELSKVHTVEDELLHQYLIVGISKATAVLTPDLETYESIKKILVQYLKSSFLPSRMSCLHGLLYILEGCKLSNISIGGISEEMQVILPCAVEYVQCNLNSNNGILKSSQEHTVLVWTLAFFLIENVDEPHLESSFVTNSLNVAFTMLLQQKLTITLQTVLMKAIERLVIFKKSITRSMGKQIMNLALMKIKNENPYISILGMQLLLTYMYIDYSEQPEAMNSQTNPDHLVQTIEKVSAIFEHIKRGYVFEIEILCFVLPDILNDFFSPSDILTKVIGEFLSPQQPHPKLLSGVVFQVFERAIEEKQLPLLQDWVVFSLSNFTQSLSIGMATWCLTCFFISASSNEWLRLFFPYVQTRVGRYEYEDRKVLCIAGSDFYKNLTNKKQKETFIENFNKIKDQPDTLFQDLLSSL</sequence>
<feature type="compositionally biased region" description="Basic and acidic residues" evidence="8">
    <location>
        <begin position="825"/>
        <end position="837"/>
    </location>
</feature>
<feature type="compositionally biased region" description="Polar residues" evidence="8">
    <location>
        <begin position="793"/>
        <end position="807"/>
    </location>
</feature>
<evidence type="ECO:0000256" key="8">
    <source>
        <dbReference type="SAM" id="MobiDB-lite"/>
    </source>
</evidence>
<keyword evidence="6" id="KW-0539">Nucleus</keyword>
<evidence type="ECO:0000313" key="9">
    <source>
        <dbReference type="EMBL" id="RZC38340.1"/>
    </source>
</evidence>
<dbReference type="InterPro" id="IPR048411">
    <property type="entry name" value="Htt_N_HEAT_rpt-1"/>
</dbReference>
<keyword evidence="10" id="KW-1185">Reference proteome</keyword>
<evidence type="ECO:0000256" key="3">
    <source>
        <dbReference type="ARBA" id="ARBA00004496"/>
    </source>
</evidence>
<dbReference type="InterPro" id="IPR048413">
    <property type="entry name" value="Htt_C-HEAT_rpt"/>
</dbReference>
<feature type="repeat" description="HEAT" evidence="7">
    <location>
        <begin position="149"/>
        <end position="187"/>
    </location>
</feature>
<dbReference type="InterPro" id="IPR024613">
    <property type="entry name" value="Huntingtin_N_HEAT_rpt-2"/>
</dbReference>
<dbReference type="InterPro" id="IPR048412">
    <property type="entry name" value="Htt_bridge"/>
</dbReference>
<evidence type="ECO:0000256" key="4">
    <source>
        <dbReference type="ARBA" id="ARBA00007153"/>
    </source>
</evidence>
<evidence type="ECO:0000256" key="5">
    <source>
        <dbReference type="ARBA" id="ARBA00022490"/>
    </source>
</evidence>
<dbReference type="InterPro" id="IPR000091">
    <property type="entry name" value="Huntingtin"/>
</dbReference>
<dbReference type="InterPro" id="IPR028426">
    <property type="entry name" value="Huntingtin_fam"/>
</dbReference>
<dbReference type="InterPro" id="IPR016024">
    <property type="entry name" value="ARM-type_fold"/>
</dbReference>
<dbReference type="SUPFAM" id="SSF48371">
    <property type="entry name" value="ARM repeat"/>
    <property type="match status" value="1"/>
</dbReference>
<feature type="repeat" description="HEAT" evidence="7">
    <location>
        <begin position="68"/>
        <end position="105"/>
    </location>
</feature>
<dbReference type="Pfam" id="PF20926">
    <property type="entry name" value="Htt_N-HEAT_1"/>
    <property type="match status" value="1"/>
</dbReference>
<dbReference type="GO" id="GO:0005737">
    <property type="term" value="C:cytoplasm"/>
    <property type="evidence" value="ECO:0007669"/>
    <property type="project" value="UniProtKB-SubCell"/>
</dbReference>
<protein>
    <submittedName>
        <fullName evidence="9">Huntingtin-like</fullName>
    </submittedName>
</protein>
<dbReference type="OrthoDB" id="10065698at2759"/>
<evidence type="ECO:0000313" key="10">
    <source>
        <dbReference type="Proteomes" id="UP000292052"/>
    </source>
</evidence>
<accession>A0A482VZU6</accession>
<reference evidence="9 10" key="1">
    <citation type="submission" date="2017-03" db="EMBL/GenBank/DDBJ databases">
        <title>Genome of the blue death feigning beetle - Asbolus verrucosus.</title>
        <authorList>
            <person name="Rider S.D."/>
        </authorList>
    </citation>
    <scope>NUCLEOTIDE SEQUENCE [LARGE SCALE GENOMIC DNA]</scope>
    <source>
        <strain evidence="9">Butters</strain>
        <tissue evidence="9">Head and leg muscle</tissue>
    </source>
</reference>
<evidence type="ECO:0000256" key="7">
    <source>
        <dbReference type="PROSITE-ProRule" id="PRU00103"/>
    </source>
</evidence>
<gene>
    <name evidence="9" type="ORF">BDFB_005224</name>
</gene>
<organism evidence="9 10">
    <name type="scientific">Asbolus verrucosus</name>
    <name type="common">Desert ironclad beetle</name>
    <dbReference type="NCBI Taxonomy" id="1661398"/>
    <lineage>
        <taxon>Eukaryota</taxon>
        <taxon>Metazoa</taxon>
        <taxon>Ecdysozoa</taxon>
        <taxon>Arthropoda</taxon>
        <taxon>Hexapoda</taxon>
        <taxon>Insecta</taxon>
        <taxon>Pterygota</taxon>
        <taxon>Neoptera</taxon>
        <taxon>Endopterygota</taxon>
        <taxon>Coleoptera</taxon>
        <taxon>Polyphaga</taxon>
        <taxon>Cucujiformia</taxon>
        <taxon>Tenebrionidae</taxon>
        <taxon>Pimeliinae</taxon>
        <taxon>Asbolus</taxon>
    </lineage>
</organism>
<dbReference type="InterPro" id="IPR011989">
    <property type="entry name" value="ARM-like"/>
</dbReference>
<evidence type="ECO:0000256" key="1">
    <source>
        <dbReference type="ARBA" id="ARBA00002907"/>
    </source>
</evidence>
<dbReference type="STRING" id="1661398.A0A482VZU6"/>
<dbReference type="Pfam" id="PF20925">
    <property type="entry name" value="Htt_bridge"/>
    <property type="match status" value="2"/>
</dbReference>
<dbReference type="Pfam" id="PF20927">
    <property type="entry name" value="Htt_C-HEAT"/>
    <property type="match status" value="2"/>
</dbReference>
<dbReference type="PRINTS" id="PR00375">
    <property type="entry name" value="HUNTINGTIN"/>
</dbReference>
<dbReference type="Proteomes" id="UP000292052">
    <property type="component" value="Unassembled WGS sequence"/>
</dbReference>
<dbReference type="PANTHER" id="PTHR10170">
    <property type="entry name" value="HUNTINGTON DISEASE PROTEIN"/>
    <property type="match status" value="1"/>
</dbReference>
<dbReference type="InterPro" id="IPR021133">
    <property type="entry name" value="HEAT_type_2"/>
</dbReference>
<comment type="similarity">
    <text evidence="4">Belongs to the huntingtin family.</text>
</comment>